<keyword evidence="2" id="KW-1185">Reference proteome</keyword>
<dbReference type="AlphaFoldDB" id="U2MBQ8"/>
<name>U2MBQ8_9FIRM</name>
<dbReference type="Proteomes" id="UP000016662">
    <property type="component" value="Unassembled WGS sequence"/>
</dbReference>
<accession>U2MBQ8</accession>
<sequence>MVFHNVESCAGLTRRAFSTKLWEKFSTLGNADVARRVVD</sequence>
<gene>
    <name evidence="1" type="ORF">RUMCAL_00891</name>
</gene>
<evidence type="ECO:0000313" key="1">
    <source>
        <dbReference type="EMBL" id="ERJ96738.1"/>
    </source>
</evidence>
<dbReference type="STRING" id="411473.RUMCAL_00891"/>
<organism evidence="1 2">
    <name type="scientific">Ruminococcus callidus ATCC 27760</name>
    <dbReference type="NCBI Taxonomy" id="411473"/>
    <lineage>
        <taxon>Bacteria</taxon>
        <taxon>Bacillati</taxon>
        <taxon>Bacillota</taxon>
        <taxon>Clostridia</taxon>
        <taxon>Eubacteriales</taxon>
        <taxon>Oscillospiraceae</taxon>
        <taxon>Ruminococcus</taxon>
    </lineage>
</organism>
<dbReference type="EMBL" id="AWVF01000102">
    <property type="protein sequence ID" value="ERJ96738.1"/>
    <property type="molecule type" value="Genomic_DNA"/>
</dbReference>
<proteinExistence type="predicted"/>
<comment type="caution">
    <text evidence="1">The sequence shown here is derived from an EMBL/GenBank/DDBJ whole genome shotgun (WGS) entry which is preliminary data.</text>
</comment>
<evidence type="ECO:0000313" key="2">
    <source>
        <dbReference type="Proteomes" id="UP000016662"/>
    </source>
</evidence>
<dbReference type="HOGENOM" id="CLU_3316432_0_0_9"/>
<reference evidence="1 2" key="1">
    <citation type="submission" date="2013-07" db="EMBL/GenBank/DDBJ databases">
        <authorList>
            <person name="Weinstock G."/>
            <person name="Sodergren E."/>
            <person name="Wylie T."/>
            <person name="Fulton L."/>
            <person name="Fulton R."/>
            <person name="Fronick C."/>
            <person name="O'Laughlin M."/>
            <person name="Godfrey J."/>
            <person name="Miner T."/>
            <person name="Herter B."/>
            <person name="Appelbaum E."/>
            <person name="Cordes M."/>
            <person name="Lek S."/>
            <person name="Wollam A."/>
            <person name="Pepin K.H."/>
            <person name="Palsikar V.B."/>
            <person name="Mitreva M."/>
            <person name="Wilson R.K."/>
        </authorList>
    </citation>
    <scope>NUCLEOTIDE SEQUENCE [LARGE SCALE GENOMIC DNA]</scope>
    <source>
        <strain evidence="1 2">ATCC 27760</strain>
    </source>
</reference>
<protein>
    <submittedName>
        <fullName evidence="1">Uncharacterized protein</fullName>
    </submittedName>
</protein>